<dbReference type="Gene3D" id="3.40.50.720">
    <property type="entry name" value="NAD(P)-binding Rossmann-like Domain"/>
    <property type="match status" value="1"/>
</dbReference>
<reference evidence="2 3" key="1">
    <citation type="submission" date="2019-05" db="EMBL/GenBank/DDBJ databases">
        <title>Roseovarius bejariae sp. nov., a moderately halophylic bacterium isolated from a saline soil in Rambla Salada (Murcia).</title>
        <authorList>
            <person name="Castro D.J."/>
            <person name="Gomez-Altuve A."/>
            <person name="Reina J.C."/>
            <person name="Rodriguez M."/>
            <person name="Sampedro I."/>
            <person name="Llamas I."/>
            <person name="Martinez-Checa F."/>
        </authorList>
    </citation>
    <scope>NUCLEOTIDE SEQUENCE [LARGE SCALE GENOMIC DNA]</scope>
    <source>
        <strain evidence="2 3">A21</strain>
    </source>
</reference>
<feature type="domain" description="NAD-dependent epimerase/dehydratase" evidence="1">
    <location>
        <begin position="93"/>
        <end position="172"/>
    </location>
</feature>
<evidence type="ECO:0000313" key="2">
    <source>
        <dbReference type="EMBL" id="MRU15945.1"/>
    </source>
</evidence>
<dbReference type="InterPro" id="IPR001509">
    <property type="entry name" value="Epimerase_deHydtase"/>
</dbReference>
<dbReference type="OrthoDB" id="7687386at2"/>
<organism evidence="2 3">
    <name type="scientific">Roseovarius bejariae</name>
    <dbReference type="NCBI Taxonomy" id="2576383"/>
    <lineage>
        <taxon>Bacteria</taxon>
        <taxon>Pseudomonadati</taxon>
        <taxon>Pseudomonadota</taxon>
        <taxon>Alphaproteobacteria</taxon>
        <taxon>Rhodobacterales</taxon>
        <taxon>Roseobacteraceae</taxon>
        <taxon>Roseovarius</taxon>
    </lineage>
</organism>
<name>A0A844CR51_9RHOB</name>
<accession>A0A844CR51</accession>
<keyword evidence="3" id="KW-1185">Reference proteome</keyword>
<protein>
    <submittedName>
        <fullName evidence="2">NAD-dependent epimerase/dehydratase family protein</fullName>
    </submittedName>
</protein>
<comment type="caution">
    <text evidence="2">The sequence shown here is derived from an EMBL/GenBank/DDBJ whole genome shotgun (WGS) entry which is preliminary data.</text>
</comment>
<dbReference type="Proteomes" id="UP000564704">
    <property type="component" value="Unassembled WGS sequence"/>
</dbReference>
<dbReference type="SUPFAM" id="SSF51735">
    <property type="entry name" value="NAD(P)-binding Rossmann-fold domains"/>
    <property type="match status" value="1"/>
</dbReference>
<dbReference type="Pfam" id="PF01370">
    <property type="entry name" value="Epimerase"/>
    <property type="match status" value="1"/>
</dbReference>
<sequence>MQNPQPEPPVTAHTDATGPLILGATGKVGRALAKVWPDGAGLWQHRPGTARPVIAGYPGQALEWDILGSAPPPLPRGISGMVVLAGVTDGDDTALERNTDLALAAVEAAKTAGIERVLVASTQAVYGTDSARVNEATPCKPTAPYGRAKRAMEIALSGLPGVTCLRLGNVAGCDSLFRAAQNGPVTLDRFPDGHGPRRSYIGPETLAHVLTRLLDPALTLPPILNVASPGLVGMDAILHAAQVPFETRAAPAHALKTLEMDVSKLLGLVPLPQVSAQSLVGEVRRAGWRAP</sequence>
<proteinExistence type="predicted"/>
<dbReference type="EMBL" id="SZWE01000001">
    <property type="protein sequence ID" value="MRU15945.1"/>
    <property type="molecule type" value="Genomic_DNA"/>
</dbReference>
<gene>
    <name evidence="2" type="ORF">FDP25_10955</name>
</gene>
<evidence type="ECO:0000313" key="3">
    <source>
        <dbReference type="Proteomes" id="UP000564704"/>
    </source>
</evidence>
<dbReference type="InterPro" id="IPR036291">
    <property type="entry name" value="NAD(P)-bd_dom_sf"/>
</dbReference>
<dbReference type="AlphaFoldDB" id="A0A844CR51"/>
<evidence type="ECO:0000259" key="1">
    <source>
        <dbReference type="Pfam" id="PF01370"/>
    </source>
</evidence>